<protein>
    <submittedName>
        <fullName evidence="2">Putative hydrolase</fullName>
    </submittedName>
</protein>
<reference evidence="3" key="1">
    <citation type="submission" date="2016-10" db="EMBL/GenBank/DDBJ databases">
        <authorList>
            <person name="Varghese N."/>
            <person name="Submissions S."/>
        </authorList>
    </citation>
    <scope>NUCLEOTIDE SEQUENCE [LARGE SCALE GENOMIC DNA]</scope>
    <source>
        <strain evidence="3">DSM 45245</strain>
    </source>
</reference>
<dbReference type="EMBL" id="FNPH01000003">
    <property type="protein sequence ID" value="SDY82246.1"/>
    <property type="molecule type" value="Genomic_DNA"/>
</dbReference>
<evidence type="ECO:0000313" key="2">
    <source>
        <dbReference type="EMBL" id="SDY82246.1"/>
    </source>
</evidence>
<gene>
    <name evidence="2" type="ORF">SAMN05444365_103594</name>
</gene>
<dbReference type="InterPro" id="IPR016195">
    <property type="entry name" value="Pol/histidinol_Pase-like"/>
</dbReference>
<feature type="region of interest" description="Disordered" evidence="1">
    <location>
        <begin position="1"/>
        <end position="29"/>
    </location>
</feature>
<keyword evidence="2" id="KW-0378">Hydrolase</keyword>
<keyword evidence="3" id="KW-1185">Reference proteome</keyword>
<sequence>MGVETGMERGNGGTVGDTAGVPGPAETSAMAEPMPWERTLDLMPPLDPAADAHVHSGFAAGHDSIDRIVTAAGLAGLRQVTFADQVDSETPWLAAYRESVLRAQRRTELDLRISTEVEVIRADGWLGFPPDLAGLDAVTVAVSRLPLGERLVGAAEARKMLAAGTLRATDAVELVVHATIMGVERASRYAPTQLARPLSLLAELGIDDGDIDEALLRECVEGCRVTNTTVEVSEAWHRPSVRLAQMFAASGVALAAASDARYANQVGRWRYVRQLAPQLRLASHA</sequence>
<proteinExistence type="predicted"/>
<dbReference type="Gene3D" id="3.20.20.140">
    <property type="entry name" value="Metal-dependent hydrolases"/>
    <property type="match status" value="1"/>
</dbReference>
<evidence type="ECO:0000256" key="1">
    <source>
        <dbReference type="SAM" id="MobiDB-lite"/>
    </source>
</evidence>
<evidence type="ECO:0000313" key="3">
    <source>
        <dbReference type="Proteomes" id="UP000242415"/>
    </source>
</evidence>
<dbReference type="GO" id="GO:0016787">
    <property type="term" value="F:hydrolase activity"/>
    <property type="evidence" value="ECO:0007669"/>
    <property type="project" value="UniProtKB-KW"/>
</dbReference>
<organism evidence="2 3">
    <name type="scientific">Micromonospora pattaloongensis</name>
    <dbReference type="NCBI Taxonomy" id="405436"/>
    <lineage>
        <taxon>Bacteria</taxon>
        <taxon>Bacillati</taxon>
        <taxon>Actinomycetota</taxon>
        <taxon>Actinomycetes</taxon>
        <taxon>Micromonosporales</taxon>
        <taxon>Micromonosporaceae</taxon>
        <taxon>Micromonospora</taxon>
    </lineage>
</organism>
<dbReference type="AlphaFoldDB" id="A0A1H3N076"/>
<dbReference type="SUPFAM" id="SSF89550">
    <property type="entry name" value="PHP domain-like"/>
    <property type="match status" value="1"/>
</dbReference>
<dbReference type="RefSeq" id="WP_245736594.1">
    <property type="nucleotide sequence ID" value="NZ_FNPH01000003.1"/>
</dbReference>
<accession>A0A1H3N076</accession>
<dbReference type="Proteomes" id="UP000242415">
    <property type="component" value="Unassembled WGS sequence"/>
</dbReference>
<name>A0A1H3N076_9ACTN</name>
<dbReference type="STRING" id="405436.SAMN05444365_103594"/>